<dbReference type="Pfam" id="PF08659">
    <property type="entry name" value="KR"/>
    <property type="match status" value="1"/>
</dbReference>
<evidence type="ECO:0000256" key="4">
    <source>
        <dbReference type="ARBA" id="ARBA00022679"/>
    </source>
</evidence>
<evidence type="ECO:0000256" key="5">
    <source>
        <dbReference type="ARBA" id="ARBA00023194"/>
    </source>
</evidence>
<dbReference type="SUPFAM" id="SSF51735">
    <property type="entry name" value="NAD(P)-binding Rossmann-fold domains"/>
    <property type="match status" value="2"/>
</dbReference>
<dbReference type="Proteomes" id="UP001596160">
    <property type="component" value="Unassembled WGS sequence"/>
</dbReference>
<dbReference type="SMART" id="SM00823">
    <property type="entry name" value="PKS_PP"/>
    <property type="match status" value="1"/>
</dbReference>
<evidence type="ECO:0000313" key="12">
    <source>
        <dbReference type="Proteomes" id="UP001596160"/>
    </source>
</evidence>
<evidence type="ECO:0000256" key="1">
    <source>
        <dbReference type="ARBA" id="ARBA00004792"/>
    </source>
</evidence>
<dbReference type="Pfam" id="PF00698">
    <property type="entry name" value="Acyl_transf_1"/>
    <property type="match status" value="1"/>
</dbReference>
<dbReference type="PROSITE" id="PS52019">
    <property type="entry name" value="PKS_MFAS_DH"/>
    <property type="match status" value="1"/>
</dbReference>
<dbReference type="Gene3D" id="3.40.366.10">
    <property type="entry name" value="Malonyl-Coenzyme A Acyl Carrier Protein, domain 2"/>
    <property type="match status" value="1"/>
</dbReference>
<dbReference type="PROSITE" id="PS50075">
    <property type="entry name" value="CARRIER"/>
    <property type="match status" value="1"/>
</dbReference>
<dbReference type="SMART" id="SM00827">
    <property type="entry name" value="PKS_AT"/>
    <property type="match status" value="1"/>
</dbReference>
<evidence type="ECO:0000259" key="9">
    <source>
        <dbReference type="PROSITE" id="PS50075"/>
    </source>
</evidence>
<dbReference type="InterPro" id="IPR055123">
    <property type="entry name" value="SpnB-like_Rossmann"/>
</dbReference>
<sequence length="1198" mass="125007">SLGVRPAAVVGHSQGEIAAAHVAGALSLEDAARVVALRSRALAGLSGTGGMASVPLRHDEVARRLADHGGALSVAAVNSPSSVVVAGDTDALDKLLAAYAEEGVQARRIRVDYASHSSHVEAVRAEILTLLDGIAPRAGDVPFHSTVTGDVLDTTGLDADYWYTNLRETVGFEKAVRGLAERGHRVFLEVSPHPVLTSGIGETLEEDGVDGGAAVGSLRREDGGSARLLASASELYVRGVPVAWHAALPGRPKQWLRLPTYAFQHRRYWLTSQSTTADVSDFGLEGVEHPLLGAAVGLAGADGILFTGRLSPHTRPWLADHVVRDTAALPAGGLVELALRAGEEAGAPVLDTFEVVEPLYLAEDTATLVQVSVDAEADGGRAVRVHSRPDTGDTAWTLHAEGRLIAETGTPGPDPEAWPPKDATALDVTDAYQRLARRGLSCGPGYQGLTAAWERGGELFAEIGLAEESAADAALFGIHPALAEAALHPAALAAPDDGTPLMAASWRGVELYATGATALRVTLSPAGEGAVSVLLADESGRTVARAASVALRPVPERRATAPRTHHDTLFRPDWTPLTVAEPREPLRWGVLGAAEAPAGIPGARPFPDIAAVAAAVAAGERIDAVLLPRPLSPDTGSGTVEKVYEAVNGTLAPLVEWIAEERLADTRLVVLTGGAVAAAGGDITDLAGSAVWGLTRSAQSEAPGRIQLVDADTVTPALLAGLVHTDEPQLMIREGGVFAPRLARAAVAAADAPRTPAWNHEGTVLITGGTGTLGGFVARHLVTEHGIRHLLLTSRRGPSAEGAAELAAELTGLGAQVRIVACDTADREELAALLAGIPAGHPLTGVVHAAGTHAPGLLSTLTPEMVERVLRPKVDAAWHLHELTRDADLAAFVVFSSIAAVFGGPGQANYAAANVFMEALAQHRAAHGLPATSLAWGLWEQLTGITSQLQDVDLGRIARDGFRPMPTEHGLALFDAGLVSDEPVLTGTPLDLAALRASGEFSSLLRGLIRLPARRAASLAAKDEGAGDTLGRRLAGRTPAEQREILLELVRGEVAAVLGHSGDLAGIGAEQPFQGLGFDSLTAVELRNRLKNTTGVRVPTTLVFDHPTPGAVAEYLRTELAPDDTLTELTVLTELVALEARLSAFAQDEDQKALVAGHLRDLTARWREPRPDDDADASELAAATDDELFELLDAKQRD</sequence>
<dbReference type="Pfam" id="PF00550">
    <property type="entry name" value="PP-binding"/>
    <property type="match status" value="1"/>
</dbReference>
<keyword evidence="3" id="KW-0597">Phosphoprotein</keyword>
<name>A0ABW0AG53_9ACTN</name>
<keyword evidence="4" id="KW-0808">Transferase</keyword>
<dbReference type="InterPro" id="IPR001227">
    <property type="entry name" value="Ac_transferase_dom_sf"/>
</dbReference>
<dbReference type="InterPro" id="IPR013968">
    <property type="entry name" value="PKS_KR"/>
</dbReference>
<dbReference type="InterPro" id="IPR057326">
    <property type="entry name" value="KR_dom"/>
</dbReference>
<proteinExistence type="predicted"/>
<dbReference type="SUPFAM" id="SSF47336">
    <property type="entry name" value="ACP-like"/>
    <property type="match status" value="1"/>
</dbReference>
<keyword evidence="12" id="KW-1185">Reference proteome</keyword>
<feature type="non-terminal residue" evidence="11">
    <location>
        <position position="1"/>
    </location>
</feature>
<keyword evidence="6" id="KW-0511">Multifunctional enzyme</keyword>
<dbReference type="InterPro" id="IPR049900">
    <property type="entry name" value="PKS_mFAS_DH"/>
</dbReference>
<evidence type="ECO:0000256" key="3">
    <source>
        <dbReference type="ARBA" id="ARBA00022553"/>
    </source>
</evidence>
<dbReference type="Pfam" id="PF14765">
    <property type="entry name" value="PS-DH"/>
    <property type="match status" value="1"/>
</dbReference>
<dbReference type="EMBL" id="JBHSKP010000006">
    <property type="protein sequence ID" value="MFC5152674.1"/>
    <property type="molecule type" value="Genomic_DNA"/>
</dbReference>
<gene>
    <name evidence="11" type="ORF">ACFPRH_13090</name>
</gene>
<accession>A0ABW0AG53</accession>
<evidence type="ECO:0000313" key="11">
    <source>
        <dbReference type="EMBL" id="MFC5152674.1"/>
    </source>
</evidence>
<feature type="region of interest" description="N-terminal hotdog fold" evidence="8">
    <location>
        <begin position="289"/>
        <end position="411"/>
    </location>
</feature>
<dbReference type="SUPFAM" id="SSF52151">
    <property type="entry name" value="FabD/lysophospholipase-like"/>
    <property type="match status" value="1"/>
</dbReference>
<dbReference type="Gene3D" id="3.40.50.720">
    <property type="entry name" value="NAD(P)-binding Rossmann-like Domain"/>
    <property type="match status" value="1"/>
</dbReference>
<dbReference type="InterPro" id="IPR050091">
    <property type="entry name" value="PKS_NRPS_Biosynth_Enz"/>
</dbReference>
<evidence type="ECO:0000256" key="7">
    <source>
        <dbReference type="ARBA" id="ARBA00023315"/>
    </source>
</evidence>
<dbReference type="InterPro" id="IPR036736">
    <property type="entry name" value="ACP-like_sf"/>
</dbReference>
<dbReference type="SMART" id="SM00826">
    <property type="entry name" value="PKS_DH"/>
    <property type="match status" value="1"/>
</dbReference>
<dbReference type="Gene3D" id="3.30.70.3290">
    <property type="match status" value="1"/>
</dbReference>
<dbReference type="InterPro" id="IPR042104">
    <property type="entry name" value="PKS_dehydratase_sf"/>
</dbReference>
<dbReference type="SMART" id="SM00822">
    <property type="entry name" value="PKS_KR"/>
    <property type="match status" value="1"/>
</dbReference>
<dbReference type="InterPro" id="IPR009081">
    <property type="entry name" value="PP-bd_ACP"/>
</dbReference>
<dbReference type="Gene3D" id="3.10.129.110">
    <property type="entry name" value="Polyketide synthase dehydratase"/>
    <property type="match status" value="1"/>
</dbReference>
<dbReference type="InterPro" id="IPR014043">
    <property type="entry name" value="Acyl_transferase_dom"/>
</dbReference>
<dbReference type="InterPro" id="IPR020807">
    <property type="entry name" value="PKS_DH"/>
</dbReference>
<reference evidence="12" key="1">
    <citation type="journal article" date="2019" name="Int. J. Syst. Evol. Microbiol.">
        <title>The Global Catalogue of Microorganisms (GCM) 10K type strain sequencing project: providing services to taxonomists for standard genome sequencing and annotation.</title>
        <authorList>
            <consortium name="The Broad Institute Genomics Platform"/>
            <consortium name="The Broad Institute Genome Sequencing Center for Infectious Disease"/>
            <person name="Wu L."/>
            <person name="Ma J."/>
        </authorList>
    </citation>
    <scope>NUCLEOTIDE SEQUENCE [LARGE SCALE GENOMIC DNA]</scope>
    <source>
        <strain evidence="12">PCU 266</strain>
    </source>
</reference>
<dbReference type="Pfam" id="PF21089">
    <property type="entry name" value="PKS_DH_N"/>
    <property type="match status" value="1"/>
</dbReference>
<dbReference type="SUPFAM" id="SSF55048">
    <property type="entry name" value="Probable ACP-binding domain of malonyl-CoA ACP transacylase"/>
    <property type="match status" value="1"/>
</dbReference>
<evidence type="ECO:0000259" key="10">
    <source>
        <dbReference type="PROSITE" id="PS52019"/>
    </source>
</evidence>
<dbReference type="PROSITE" id="PS00012">
    <property type="entry name" value="PHOSPHOPANTETHEINE"/>
    <property type="match status" value="1"/>
</dbReference>
<comment type="caution">
    <text evidence="11">The sequence shown here is derived from an EMBL/GenBank/DDBJ whole genome shotgun (WGS) entry which is preliminary data.</text>
</comment>
<dbReference type="PANTHER" id="PTHR43775">
    <property type="entry name" value="FATTY ACID SYNTHASE"/>
    <property type="match status" value="1"/>
</dbReference>
<evidence type="ECO:0000256" key="6">
    <source>
        <dbReference type="ARBA" id="ARBA00023268"/>
    </source>
</evidence>
<comment type="caution">
    <text evidence="8">Lacks conserved residue(s) required for the propagation of feature annotation.</text>
</comment>
<dbReference type="InterPro" id="IPR049552">
    <property type="entry name" value="PKS_DH_N"/>
</dbReference>
<evidence type="ECO:0000256" key="2">
    <source>
        <dbReference type="ARBA" id="ARBA00022450"/>
    </source>
</evidence>
<dbReference type="CDD" id="cd08956">
    <property type="entry name" value="KR_3_FAS_SDR_x"/>
    <property type="match status" value="1"/>
</dbReference>
<feature type="domain" description="Carrier" evidence="9">
    <location>
        <begin position="1044"/>
        <end position="1120"/>
    </location>
</feature>
<dbReference type="PANTHER" id="PTHR43775:SF51">
    <property type="entry name" value="INACTIVE PHENOLPHTHIOCEROL SYNTHESIS POLYKETIDE SYNTHASE TYPE I PKS1-RELATED"/>
    <property type="match status" value="1"/>
</dbReference>
<dbReference type="InterPro" id="IPR036291">
    <property type="entry name" value="NAD(P)-bd_dom_sf"/>
</dbReference>
<dbReference type="Pfam" id="PF22953">
    <property type="entry name" value="SpnB_Rossmann"/>
    <property type="match status" value="1"/>
</dbReference>
<organism evidence="11 12">
    <name type="scientific">Streptomyces amakusaensis</name>
    <dbReference type="NCBI Taxonomy" id="67271"/>
    <lineage>
        <taxon>Bacteria</taxon>
        <taxon>Bacillati</taxon>
        <taxon>Actinomycetota</taxon>
        <taxon>Actinomycetes</taxon>
        <taxon>Kitasatosporales</taxon>
        <taxon>Streptomycetaceae</taxon>
        <taxon>Streptomyces</taxon>
    </lineage>
</organism>
<feature type="domain" description="PKS/mFAS DH" evidence="10">
    <location>
        <begin position="289"/>
        <end position="560"/>
    </location>
</feature>
<dbReference type="InterPro" id="IPR006162">
    <property type="entry name" value="Ppantetheine_attach_site"/>
</dbReference>
<dbReference type="InterPro" id="IPR049551">
    <property type="entry name" value="PKS_DH_C"/>
</dbReference>
<keyword evidence="7" id="KW-0012">Acyltransferase</keyword>
<dbReference type="InterPro" id="IPR016036">
    <property type="entry name" value="Malonyl_transacylase_ACP-bd"/>
</dbReference>
<comment type="pathway">
    <text evidence="1">Antibiotic biosynthesis.</text>
</comment>
<dbReference type="InterPro" id="IPR016035">
    <property type="entry name" value="Acyl_Trfase/lysoPLipase"/>
</dbReference>
<keyword evidence="5" id="KW-0045">Antibiotic biosynthesis</keyword>
<protein>
    <submittedName>
        <fullName evidence="11">SDR family NAD(P)-dependent oxidoreductase</fullName>
    </submittedName>
</protein>
<dbReference type="Gene3D" id="1.10.1200.10">
    <property type="entry name" value="ACP-like"/>
    <property type="match status" value="1"/>
</dbReference>
<evidence type="ECO:0000256" key="8">
    <source>
        <dbReference type="PROSITE-ProRule" id="PRU01363"/>
    </source>
</evidence>
<keyword evidence="2" id="KW-0596">Phosphopantetheine</keyword>
<dbReference type="RefSeq" id="WP_344477862.1">
    <property type="nucleotide sequence ID" value="NZ_BAAASB010000009.1"/>
</dbReference>
<dbReference type="InterPro" id="IPR020806">
    <property type="entry name" value="PKS_PP-bd"/>
</dbReference>
<feature type="region of interest" description="C-terminal hotdog fold" evidence="8">
    <location>
        <begin position="423"/>
        <end position="560"/>
    </location>
</feature>